<accession>A0A8J5HVR9</accession>
<keyword evidence="3" id="KW-0539">Nucleus</keyword>
<dbReference type="GO" id="GO:0003690">
    <property type="term" value="F:double-stranded DNA binding"/>
    <property type="evidence" value="ECO:0007669"/>
    <property type="project" value="TreeGrafter"/>
</dbReference>
<gene>
    <name evidence="7" type="ORF">ZIOFF_012309</name>
    <name evidence="6" type="ORF">ZIOFF_016261</name>
</gene>
<dbReference type="PANTHER" id="PTHR11467">
    <property type="entry name" value="HISTONE H1"/>
    <property type="match status" value="1"/>
</dbReference>
<dbReference type="PANTHER" id="PTHR11467:SF162">
    <property type="entry name" value="HMG-Y-RELATED PROTEIN A"/>
    <property type="match status" value="1"/>
</dbReference>
<dbReference type="PROSITE" id="PS51504">
    <property type="entry name" value="H15"/>
    <property type="match status" value="1"/>
</dbReference>
<organism evidence="6 8">
    <name type="scientific">Zingiber officinale</name>
    <name type="common">Ginger</name>
    <name type="synonym">Amomum zingiber</name>
    <dbReference type="NCBI Taxonomy" id="94328"/>
    <lineage>
        <taxon>Eukaryota</taxon>
        <taxon>Viridiplantae</taxon>
        <taxon>Streptophyta</taxon>
        <taxon>Embryophyta</taxon>
        <taxon>Tracheophyta</taxon>
        <taxon>Spermatophyta</taxon>
        <taxon>Magnoliopsida</taxon>
        <taxon>Liliopsida</taxon>
        <taxon>Zingiberales</taxon>
        <taxon>Zingiberaceae</taxon>
        <taxon>Zingiber</taxon>
    </lineage>
</organism>
<feature type="compositionally biased region" description="Basic residues" evidence="4">
    <location>
        <begin position="89"/>
        <end position="100"/>
    </location>
</feature>
<dbReference type="GO" id="GO:0006334">
    <property type="term" value="P:nucleosome assembly"/>
    <property type="evidence" value="ECO:0007669"/>
    <property type="project" value="InterPro"/>
</dbReference>
<dbReference type="SMART" id="SM00384">
    <property type="entry name" value="AT_hook"/>
    <property type="match status" value="4"/>
</dbReference>
<comment type="subcellular location">
    <subcellularLocation>
        <location evidence="1">Nucleus</location>
    </subcellularLocation>
</comment>
<feature type="region of interest" description="Disordered" evidence="4">
    <location>
        <begin position="79"/>
        <end position="167"/>
    </location>
</feature>
<dbReference type="InterPro" id="IPR017956">
    <property type="entry name" value="AT_hook_DNA-bd_motif"/>
</dbReference>
<evidence type="ECO:0000313" key="7">
    <source>
        <dbReference type="EMBL" id="KAG6530088.1"/>
    </source>
</evidence>
<dbReference type="GO" id="GO:0030261">
    <property type="term" value="P:chromosome condensation"/>
    <property type="evidence" value="ECO:0007669"/>
    <property type="project" value="TreeGrafter"/>
</dbReference>
<evidence type="ECO:0000313" key="6">
    <source>
        <dbReference type="EMBL" id="KAG6526279.1"/>
    </source>
</evidence>
<dbReference type="InterPro" id="IPR005818">
    <property type="entry name" value="Histone_H1/H5_H15"/>
</dbReference>
<sequence>MATPEDDPRTQPLPPYRQMILAAISAAGGHSGASKSSISDHIESTYSDRLPPSHASLLAAYLATMASAGELVVVGHDVYLRPDPEAPPPKRRGRPPKPRHPAPADAAPKRRGRPPKSVDPLAPPKIPRPRGRPPKQDGDPDQPGLAKRPRGRPLKARPPQFTEVGFV</sequence>
<keyword evidence="8" id="KW-1185">Reference proteome</keyword>
<dbReference type="Pfam" id="PF00538">
    <property type="entry name" value="Linker_histone"/>
    <property type="match status" value="1"/>
</dbReference>
<name>A0A8J5HVR9_ZINOF</name>
<feature type="domain" description="H15" evidence="5">
    <location>
        <begin position="12"/>
        <end position="82"/>
    </location>
</feature>
<dbReference type="AlphaFoldDB" id="A0A8J5HVR9"/>
<dbReference type="EMBL" id="JACMSC010000003">
    <property type="protein sequence ID" value="KAG6530088.1"/>
    <property type="molecule type" value="Genomic_DNA"/>
</dbReference>
<dbReference type="GO" id="GO:0005730">
    <property type="term" value="C:nucleolus"/>
    <property type="evidence" value="ECO:0007669"/>
    <property type="project" value="TreeGrafter"/>
</dbReference>
<dbReference type="EMBL" id="JACMSC010000004">
    <property type="protein sequence ID" value="KAG6526279.1"/>
    <property type="molecule type" value="Genomic_DNA"/>
</dbReference>
<keyword evidence="2" id="KW-0238">DNA-binding</keyword>
<dbReference type="GO" id="GO:0045910">
    <property type="term" value="P:negative regulation of DNA recombination"/>
    <property type="evidence" value="ECO:0007669"/>
    <property type="project" value="TreeGrafter"/>
</dbReference>
<feature type="region of interest" description="Disordered" evidence="4">
    <location>
        <begin position="26"/>
        <end position="51"/>
    </location>
</feature>
<dbReference type="SMART" id="SM00526">
    <property type="entry name" value="H15"/>
    <property type="match status" value="1"/>
</dbReference>
<reference evidence="6 8" key="1">
    <citation type="submission" date="2020-08" db="EMBL/GenBank/DDBJ databases">
        <title>Plant Genome Project.</title>
        <authorList>
            <person name="Zhang R.-G."/>
        </authorList>
    </citation>
    <scope>NUCLEOTIDE SEQUENCE [LARGE SCALE GENOMIC DNA]</scope>
    <source>
        <tissue evidence="6">Rhizome</tissue>
    </source>
</reference>
<evidence type="ECO:0000256" key="1">
    <source>
        <dbReference type="ARBA" id="ARBA00004123"/>
    </source>
</evidence>
<evidence type="ECO:0000256" key="3">
    <source>
        <dbReference type="ARBA" id="ARBA00023242"/>
    </source>
</evidence>
<evidence type="ECO:0000256" key="2">
    <source>
        <dbReference type="ARBA" id="ARBA00023125"/>
    </source>
</evidence>
<comment type="caution">
    <text evidence="6">The sequence shown here is derived from an EMBL/GenBank/DDBJ whole genome shotgun (WGS) entry which is preliminary data.</text>
</comment>
<evidence type="ECO:0000259" key="5">
    <source>
        <dbReference type="PROSITE" id="PS51504"/>
    </source>
</evidence>
<evidence type="ECO:0000256" key="4">
    <source>
        <dbReference type="SAM" id="MobiDB-lite"/>
    </source>
</evidence>
<dbReference type="GO" id="GO:0000786">
    <property type="term" value="C:nucleosome"/>
    <property type="evidence" value="ECO:0007669"/>
    <property type="project" value="InterPro"/>
</dbReference>
<feature type="compositionally biased region" description="Low complexity" evidence="4">
    <location>
        <begin position="26"/>
        <end position="37"/>
    </location>
</feature>
<evidence type="ECO:0000313" key="8">
    <source>
        <dbReference type="Proteomes" id="UP000734854"/>
    </source>
</evidence>
<protein>
    <recommendedName>
        <fullName evidence="5">H15 domain-containing protein</fullName>
    </recommendedName>
</protein>
<dbReference type="Proteomes" id="UP000734854">
    <property type="component" value="Unassembled WGS sequence"/>
</dbReference>
<proteinExistence type="predicted"/>
<dbReference type="GO" id="GO:0031492">
    <property type="term" value="F:nucleosomal DNA binding"/>
    <property type="evidence" value="ECO:0007669"/>
    <property type="project" value="TreeGrafter"/>
</dbReference>